<comment type="caution">
    <text evidence="3">The sequence shown here is derived from an EMBL/GenBank/DDBJ whole genome shotgun (WGS) entry which is preliminary data.</text>
</comment>
<dbReference type="SMART" id="SM00465">
    <property type="entry name" value="GIYc"/>
    <property type="match status" value="1"/>
</dbReference>
<evidence type="ECO:0000259" key="2">
    <source>
        <dbReference type="PROSITE" id="PS50164"/>
    </source>
</evidence>
<dbReference type="InterPro" id="IPR000305">
    <property type="entry name" value="GIY-YIG_endonuc"/>
</dbReference>
<dbReference type="Pfam" id="PF01541">
    <property type="entry name" value="GIY-YIG"/>
    <property type="match status" value="1"/>
</dbReference>
<dbReference type="SUPFAM" id="SSF82771">
    <property type="entry name" value="GIY-YIG endonuclease"/>
    <property type="match status" value="1"/>
</dbReference>
<dbReference type="PANTHER" id="PTHR34477">
    <property type="entry name" value="UPF0213 PROTEIN YHBQ"/>
    <property type="match status" value="1"/>
</dbReference>
<sequence length="104" mass="12685">MTNNYYVYILTNATNTTVYVGMTHNLEKRMYEHKNHLVNGFSDRYNTVKLVYYEWTDDKFGALAREKQLKKWSRIKKDRLINSMNPDWEDLTDRWNTDIESYLF</sequence>
<dbReference type="RefSeq" id="WP_410023651.1">
    <property type="nucleotide sequence ID" value="NZ_JBGMEG010000003.1"/>
</dbReference>
<evidence type="ECO:0000256" key="1">
    <source>
        <dbReference type="ARBA" id="ARBA00007435"/>
    </source>
</evidence>
<dbReference type="InterPro" id="IPR050190">
    <property type="entry name" value="UPF0213_domain"/>
</dbReference>
<dbReference type="Proteomes" id="UP001637993">
    <property type="component" value="Unassembled WGS sequence"/>
</dbReference>
<dbReference type="InterPro" id="IPR035901">
    <property type="entry name" value="GIY-YIG_endonuc_sf"/>
</dbReference>
<protein>
    <submittedName>
        <fullName evidence="3">GIY-YIG nuclease family protein</fullName>
    </submittedName>
</protein>
<proteinExistence type="inferred from homology"/>
<evidence type="ECO:0000313" key="4">
    <source>
        <dbReference type="Proteomes" id="UP001637993"/>
    </source>
</evidence>
<dbReference type="EMBL" id="JBGMEG010000003">
    <property type="protein sequence ID" value="MFO3717051.1"/>
    <property type="molecule type" value="Genomic_DNA"/>
</dbReference>
<keyword evidence="4" id="KW-1185">Reference proteome</keyword>
<dbReference type="Gene3D" id="3.40.1440.10">
    <property type="entry name" value="GIY-YIG endonuclease"/>
    <property type="match status" value="1"/>
</dbReference>
<reference evidence="3 4" key="1">
    <citation type="journal article" date="2025" name="Anaerobe">
        <title>Description of Anaerococcus kampingiae sp. nov., Anaerococcus groningensis sp. nov., Anaerococcus martiniensis sp. nov., and Anaerococcus cruorum sp. nov., isolated from human clinical specimens.</title>
        <authorList>
            <person name="Boiten K.E."/>
            <person name="Meijer J."/>
            <person name="van Wezel E.M."/>
            <person name="Veloo A.C.M."/>
        </authorList>
    </citation>
    <scope>NUCLEOTIDE SEQUENCE [LARGE SCALE GENOMIC DNA]</scope>
    <source>
        <strain evidence="3 4">ENR1011</strain>
    </source>
</reference>
<gene>
    <name evidence="3" type="ORF">AB9Q04_01650</name>
</gene>
<dbReference type="PANTHER" id="PTHR34477:SF5">
    <property type="entry name" value="BSL5627 PROTEIN"/>
    <property type="match status" value="1"/>
</dbReference>
<accession>A0ABW9MZ16</accession>
<evidence type="ECO:0000313" key="3">
    <source>
        <dbReference type="EMBL" id="MFO3717051.1"/>
    </source>
</evidence>
<comment type="similarity">
    <text evidence="1">Belongs to the UPF0213 family.</text>
</comment>
<feature type="domain" description="GIY-YIG" evidence="2">
    <location>
        <begin position="3"/>
        <end position="79"/>
    </location>
</feature>
<dbReference type="PROSITE" id="PS50164">
    <property type="entry name" value="GIY_YIG"/>
    <property type="match status" value="1"/>
</dbReference>
<name>A0ABW9MZ16_9FIRM</name>
<organism evidence="3 4">
    <name type="scientific">Anaerococcus groningensis</name>
    <dbReference type="NCBI Taxonomy" id="3115616"/>
    <lineage>
        <taxon>Bacteria</taxon>
        <taxon>Bacillati</taxon>
        <taxon>Bacillota</taxon>
        <taxon>Tissierellia</taxon>
        <taxon>Tissierellales</taxon>
        <taxon>Peptoniphilaceae</taxon>
        <taxon>Anaerococcus</taxon>
    </lineage>
</organism>
<dbReference type="CDD" id="cd10448">
    <property type="entry name" value="GIY-YIG_unchar_3"/>
    <property type="match status" value="1"/>
</dbReference>